<gene>
    <name evidence="1" type="ORF">JQC72_12995</name>
</gene>
<organism evidence="1 2">
    <name type="scientific">Polycladomyces zharkentensis</name>
    <dbReference type="NCBI Taxonomy" id="2807616"/>
    <lineage>
        <taxon>Bacteria</taxon>
        <taxon>Bacillati</taxon>
        <taxon>Bacillota</taxon>
        <taxon>Bacilli</taxon>
        <taxon>Bacillales</taxon>
        <taxon>Thermoactinomycetaceae</taxon>
        <taxon>Polycladomyces</taxon>
    </lineage>
</organism>
<dbReference type="RefSeq" id="WP_205496350.1">
    <property type="nucleotide sequence ID" value="NZ_JAFHAP010000011.1"/>
</dbReference>
<protein>
    <submittedName>
        <fullName evidence="1">Uncharacterized protein</fullName>
    </submittedName>
</protein>
<dbReference type="EMBL" id="JAFHAP010000011">
    <property type="protein sequence ID" value="MBN2910416.1"/>
    <property type="molecule type" value="Genomic_DNA"/>
</dbReference>
<accession>A0ABS2WLU9</accession>
<comment type="caution">
    <text evidence="1">The sequence shown here is derived from an EMBL/GenBank/DDBJ whole genome shotgun (WGS) entry which is preliminary data.</text>
</comment>
<proteinExistence type="predicted"/>
<reference evidence="1" key="1">
    <citation type="journal article" date="2024" name="Int. J. Syst. Evol. Microbiol.">
        <title>Polycladomyces zharkentensis sp. nov., a novel thermophilic cellulose- and starch-degrading member of the Bacillota from a geothermal aquifer in Kazakhstan.</title>
        <authorList>
            <person name="Mashzhan A."/>
            <person name="Kistaubayeva A."/>
            <person name="Javier-Lopez R."/>
            <person name="Bissenova U."/>
            <person name="Bissenbay A."/>
            <person name="Birkeland N.K."/>
        </authorList>
    </citation>
    <scope>NUCLEOTIDE SEQUENCE</scope>
    <source>
        <strain evidence="1">ZKZ2T</strain>
    </source>
</reference>
<sequence>MKMPTFLVFSDHPREGDHGQSCLSSHDSNTPRALPMIAISVIQKKSLLLKLRKYRTVSNGVKHDEGILVSTRLLKKVIGKRGIGQGLVAGHFLQAYRTLPATCADRVGRSISFPAGRR</sequence>
<evidence type="ECO:0000313" key="1">
    <source>
        <dbReference type="EMBL" id="MBN2910416.1"/>
    </source>
</evidence>
<keyword evidence="2" id="KW-1185">Reference proteome</keyword>
<evidence type="ECO:0000313" key="2">
    <source>
        <dbReference type="Proteomes" id="UP001177120"/>
    </source>
</evidence>
<dbReference type="Proteomes" id="UP001177120">
    <property type="component" value="Unassembled WGS sequence"/>
</dbReference>
<name>A0ABS2WLU9_9BACL</name>